<dbReference type="InterPro" id="IPR036457">
    <property type="entry name" value="PPM-type-like_dom_sf"/>
</dbReference>
<dbReference type="InterPro" id="IPR015655">
    <property type="entry name" value="PP2C"/>
</dbReference>
<dbReference type="PROSITE" id="PS51746">
    <property type="entry name" value="PPM_2"/>
    <property type="match status" value="1"/>
</dbReference>
<evidence type="ECO:0000256" key="4">
    <source>
        <dbReference type="ARBA" id="ARBA00022723"/>
    </source>
</evidence>
<keyword evidence="6" id="KW-0460">Magnesium</keyword>
<evidence type="ECO:0000256" key="8">
    <source>
        <dbReference type="ARBA" id="ARBA00023211"/>
    </source>
</evidence>
<dbReference type="AlphaFoldDB" id="A0AAW0DG68"/>
<evidence type="ECO:0000313" key="10">
    <source>
        <dbReference type="EMBL" id="KAK7049476.1"/>
    </source>
</evidence>
<evidence type="ECO:0000256" key="1">
    <source>
        <dbReference type="ARBA" id="ARBA00001936"/>
    </source>
</evidence>
<dbReference type="PANTHER" id="PTHR13832">
    <property type="entry name" value="PROTEIN PHOSPHATASE 2C"/>
    <property type="match status" value="1"/>
</dbReference>
<comment type="caution">
    <text evidence="10">The sequence shown here is derived from an EMBL/GenBank/DDBJ whole genome shotgun (WGS) entry which is preliminary data.</text>
</comment>
<evidence type="ECO:0000256" key="7">
    <source>
        <dbReference type="ARBA" id="ARBA00022912"/>
    </source>
</evidence>
<keyword evidence="11" id="KW-1185">Reference proteome</keyword>
<evidence type="ECO:0000256" key="6">
    <source>
        <dbReference type="ARBA" id="ARBA00022842"/>
    </source>
</evidence>
<proteinExistence type="inferred from homology"/>
<comment type="similarity">
    <text evidence="2">Belongs to the PP2C family.</text>
</comment>
<keyword evidence="7" id="KW-0904">Protein phosphatase</keyword>
<protein>
    <recommendedName>
        <fullName evidence="3">protein-serine/threonine phosphatase</fullName>
        <ecNumber evidence="3">3.1.3.16</ecNumber>
    </recommendedName>
</protein>
<keyword evidence="5" id="KW-0378">Hydrolase</keyword>
<dbReference type="EMBL" id="JAYKXP010000016">
    <property type="protein sequence ID" value="KAK7049476.1"/>
    <property type="molecule type" value="Genomic_DNA"/>
</dbReference>
<accession>A0AAW0DG68</accession>
<keyword evidence="8" id="KW-0464">Manganese</keyword>
<dbReference type="Gene3D" id="3.60.40.10">
    <property type="entry name" value="PPM-type phosphatase domain"/>
    <property type="match status" value="1"/>
</dbReference>
<evidence type="ECO:0000256" key="2">
    <source>
        <dbReference type="ARBA" id="ARBA00006702"/>
    </source>
</evidence>
<evidence type="ECO:0000256" key="5">
    <source>
        <dbReference type="ARBA" id="ARBA00022801"/>
    </source>
</evidence>
<evidence type="ECO:0000256" key="3">
    <source>
        <dbReference type="ARBA" id="ARBA00013081"/>
    </source>
</evidence>
<dbReference type="PANTHER" id="PTHR13832:SF803">
    <property type="entry name" value="PROTEIN PHOSPHATASE 1G"/>
    <property type="match status" value="1"/>
</dbReference>
<dbReference type="InterPro" id="IPR001932">
    <property type="entry name" value="PPM-type_phosphatase-like_dom"/>
</dbReference>
<dbReference type="GO" id="GO:0046872">
    <property type="term" value="F:metal ion binding"/>
    <property type="evidence" value="ECO:0007669"/>
    <property type="project" value="UniProtKB-KW"/>
</dbReference>
<dbReference type="GO" id="GO:0004722">
    <property type="term" value="F:protein serine/threonine phosphatase activity"/>
    <property type="evidence" value="ECO:0007669"/>
    <property type="project" value="UniProtKB-EC"/>
</dbReference>
<feature type="domain" description="PPM-type phosphatase" evidence="9">
    <location>
        <begin position="1"/>
        <end position="141"/>
    </location>
</feature>
<organism evidence="10 11">
    <name type="scientific">Paramarasmius palmivorus</name>
    <dbReference type="NCBI Taxonomy" id="297713"/>
    <lineage>
        <taxon>Eukaryota</taxon>
        <taxon>Fungi</taxon>
        <taxon>Dikarya</taxon>
        <taxon>Basidiomycota</taxon>
        <taxon>Agaricomycotina</taxon>
        <taxon>Agaricomycetes</taxon>
        <taxon>Agaricomycetidae</taxon>
        <taxon>Agaricales</taxon>
        <taxon>Marasmiineae</taxon>
        <taxon>Marasmiaceae</taxon>
        <taxon>Paramarasmius</taxon>
    </lineage>
</organism>
<dbReference type="EC" id="3.1.3.16" evidence="3"/>
<sequence length="254" mass="28858">MYVANAGNALAVISRNGKAHGLSKKHDLYDDKEIARIRACEGWISPEGLVNNELDISPSVSFFHLMPIVNARPEIKEHELSELDEFVIVGNRGVWDYLSSQTAVDIARQERGDPMTAAQKLRDFALSYGAESSTMIMVISVADLFKTDGMRSREESMVDFKPLPRLPKNDIHIRALRRLDEEVPPPRGQLALVFTNIRNSTHFWEVNRGMNTAWRIHNNLFRRRLRLYGSMRSTLKGMLSFVPSPRPRPPFGSV</sequence>
<dbReference type="GO" id="GO:0016829">
    <property type="term" value="F:lyase activity"/>
    <property type="evidence" value="ECO:0007669"/>
    <property type="project" value="UniProtKB-KW"/>
</dbReference>
<dbReference type="SUPFAM" id="SSF81606">
    <property type="entry name" value="PP2C-like"/>
    <property type="match status" value="1"/>
</dbReference>
<dbReference type="CDD" id="cd00143">
    <property type="entry name" value="PP2Cc"/>
    <property type="match status" value="1"/>
</dbReference>
<dbReference type="Proteomes" id="UP001383192">
    <property type="component" value="Unassembled WGS sequence"/>
</dbReference>
<keyword evidence="10" id="KW-0456">Lyase</keyword>
<dbReference type="SMART" id="SM00332">
    <property type="entry name" value="PP2Cc"/>
    <property type="match status" value="1"/>
</dbReference>
<comment type="cofactor">
    <cofactor evidence="1">
        <name>Mn(2+)</name>
        <dbReference type="ChEBI" id="CHEBI:29035"/>
    </cofactor>
</comment>
<keyword evidence="4" id="KW-0479">Metal-binding</keyword>
<gene>
    <name evidence="10" type="primary">CYR1_2</name>
    <name evidence="10" type="ORF">VNI00_005507</name>
</gene>
<evidence type="ECO:0000313" key="11">
    <source>
        <dbReference type="Proteomes" id="UP001383192"/>
    </source>
</evidence>
<dbReference type="Pfam" id="PF00481">
    <property type="entry name" value="PP2C"/>
    <property type="match status" value="1"/>
</dbReference>
<name>A0AAW0DG68_9AGAR</name>
<reference evidence="10 11" key="1">
    <citation type="submission" date="2024-01" db="EMBL/GenBank/DDBJ databases">
        <title>A draft genome for a cacao thread blight-causing isolate of Paramarasmius palmivorus.</title>
        <authorList>
            <person name="Baruah I.K."/>
            <person name="Bukari Y."/>
            <person name="Amoako-Attah I."/>
            <person name="Meinhardt L.W."/>
            <person name="Bailey B.A."/>
            <person name="Cohen S.P."/>
        </authorList>
    </citation>
    <scope>NUCLEOTIDE SEQUENCE [LARGE SCALE GENOMIC DNA]</scope>
    <source>
        <strain evidence="10 11">GH-12</strain>
    </source>
</reference>
<evidence type="ECO:0000259" key="9">
    <source>
        <dbReference type="PROSITE" id="PS51746"/>
    </source>
</evidence>